<dbReference type="EMBL" id="LNQR01000049">
    <property type="protein sequence ID" value="KWT87648.1"/>
    <property type="molecule type" value="Genomic_DNA"/>
</dbReference>
<organism evidence="1 2">
    <name type="scientific">Candidatus Magnetominusculus xianensis</name>
    <dbReference type="NCBI Taxonomy" id="1748249"/>
    <lineage>
        <taxon>Bacteria</taxon>
        <taxon>Pseudomonadati</taxon>
        <taxon>Nitrospirota</taxon>
        <taxon>Nitrospiria</taxon>
        <taxon>Nitrospirales</taxon>
        <taxon>Nitrospiraceae</taxon>
        <taxon>Candidatus Magnetominusculus</taxon>
    </lineage>
</organism>
<sequence>MNLEQKAEFIEDVLDRIDICIDTYGIRQLILMESQADFIVSIFHRMYQDDFDAVKVQDMLLKAFFIKKSIDDINILWKSYCNHRRRVDNNQLREMKIEA</sequence>
<protein>
    <submittedName>
        <fullName evidence="1">Uncharacterized protein</fullName>
    </submittedName>
</protein>
<dbReference type="Proteomes" id="UP000060487">
    <property type="component" value="Unassembled WGS sequence"/>
</dbReference>
<evidence type="ECO:0000313" key="2">
    <source>
        <dbReference type="Proteomes" id="UP000060487"/>
    </source>
</evidence>
<name>A0ABR5SG51_9BACT</name>
<comment type="caution">
    <text evidence="1">The sequence shown here is derived from an EMBL/GenBank/DDBJ whole genome shotgun (WGS) entry which is preliminary data.</text>
</comment>
<evidence type="ECO:0000313" key="1">
    <source>
        <dbReference type="EMBL" id="KWT87648.1"/>
    </source>
</evidence>
<gene>
    <name evidence="1" type="ORF">ASN18_1325</name>
</gene>
<accession>A0ABR5SG51</accession>
<reference evidence="1 2" key="1">
    <citation type="submission" date="2015-11" db="EMBL/GenBank/DDBJ databases">
        <authorList>
            <person name="Lin W."/>
        </authorList>
    </citation>
    <scope>NUCLEOTIDE SEQUENCE [LARGE SCALE GENOMIC DNA]</scope>
    <source>
        <strain evidence="1 2">HCH-1</strain>
    </source>
</reference>
<dbReference type="RefSeq" id="WP_085051955.1">
    <property type="nucleotide sequence ID" value="NZ_LNQR01000049.1"/>
</dbReference>
<keyword evidence="2" id="KW-1185">Reference proteome</keyword>
<proteinExistence type="predicted"/>